<evidence type="ECO:0000313" key="1">
    <source>
        <dbReference type="EMBL" id="HIS35494.1"/>
    </source>
</evidence>
<reference evidence="1" key="2">
    <citation type="journal article" date="2021" name="PeerJ">
        <title>Extensive microbial diversity within the chicken gut microbiome revealed by metagenomics and culture.</title>
        <authorList>
            <person name="Gilroy R."/>
            <person name="Ravi A."/>
            <person name="Getino M."/>
            <person name="Pursley I."/>
            <person name="Horton D.L."/>
            <person name="Alikhan N.F."/>
            <person name="Baker D."/>
            <person name="Gharbi K."/>
            <person name="Hall N."/>
            <person name="Watson M."/>
            <person name="Adriaenssens E.M."/>
            <person name="Foster-Nyarko E."/>
            <person name="Jarju S."/>
            <person name="Secka A."/>
            <person name="Antonio M."/>
            <person name="Oren A."/>
            <person name="Chaudhuri R.R."/>
            <person name="La Ragione R."/>
            <person name="Hildebrand F."/>
            <person name="Pallen M.J."/>
        </authorList>
    </citation>
    <scope>NUCLEOTIDE SEQUENCE</scope>
    <source>
        <strain evidence="1">6276</strain>
    </source>
</reference>
<reference evidence="1" key="1">
    <citation type="submission" date="2020-10" db="EMBL/GenBank/DDBJ databases">
        <authorList>
            <person name="Gilroy R."/>
        </authorList>
    </citation>
    <scope>NUCLEOTIDE SEQUENCE</scope>
    <source>
        <strain evidence="1">6276</strain>
    </source>
</reference>
<dbReference type="EMBL" id="DVIU01000050">
    <property type="protein sequence ID" value="HIS35494.1"/>
    <property type="molecule type" value="Genomic_DNA"/>
</dbReference>
<proteinExistence type="predicted"/>
<comment type="caution">
    <text evidence="1">The sequence shown here is derived from an EMBL/GenBank/DDBJ whole genome shotgun (WGS) entry which is preliminary data.</text>
</comment>
<sequence>MKNTKEIRTILGVLFYLNRLGYNDKDIANVLEYAFYRLFGSNTNLLLLACIGQTKESAKPAIDEILRTQTDFNEFMNEKEKH</sequence>
<dbReference type="AlphaFoldDB" id="A0A9D1JMG4"/>
<organism evidence="1 2">
    <name type="scientific">Candidatus Scatousia excrementigallinarum</name>
    <dbReference type="NCBI Taxonomy" id="2840935"/>
    <lineage>
        <taxon>Bacteria</taxon>
        <taxon>Candidatus Scatousia</taxon>
    </lineage>
</organism>
<accession>A0A9D1JMG4</accession>
<name>A0A9D1JMG4_9BACT</name>
<protein>
    <submittedName>
        <fullName evidence="1">Uncharacterized protein</fullName>
    </submittedName>
</protein>
<evidence type="ECO:0000313" key="2">
    <source>
        <dbReference type="Proteomes" id="UP000823928"/>
    </source>
</evidence>
<gene>
    <name evidence="1" type="ORF">IAC10_02530</name>
</gene>
<dbReference type="Proteomes" id="UP000823928">
    <property type="component" value="Unassembled WGS sequence"/>
</dbReference>